<dbReference type="Proteomes" id="UP001054837">
    <property type="component" value="Unassembled WGS sequence"/>
</dbReference>
<keyword evidence="2" id="KW-1185">Reference proteome</keyword>
<dbReference type="EMBL" id="BPLQ01006153">
    <property type="protein sequence ID" value="GIY20347.1"/>
    <property type="molecule type" value="Genomic_DNA"/>
</dbReference>
<dbReference type="AlphaFoldDB" id="A0AAV4RG89"/>
<evidence type="ECO:0000313" key="2">
    <source>
        <dbReference type="Proteomes" id="UP001054837"/>
    </source>
</evidence>
<name>A0AAV4RG89_9ARAC</name>
<organism evidence="1 2">
    <name type="scientific">Caerostris darwini</name>
    <dbReference type="NCBI Taxonomy" id="1538125"/>
    <lineage>
        <taxon>Eukaryota</taxon>
        <taxon>Metazoa</taxon>
        <taxon>Ecdysozoa</taxon>
        <taxon>Arthropoda</taxon>
        <taxon>Chelicerata</taxon>
        <taxon>Arachnida</taxon>
        <taxon>Araneae</taxon>
        <taxon>Araneomorphae</taxon>
        <taxon>Entelegynae</taxon>
        <taxon>Araneoidea</taxon>
        <taxon>Araneidae</taxon>
        <taxon>Caerostris</taxon>
    </lineage>
</organism>
<evidence type="ECO:0000313" key="1">
    <source>
        <dbReference type="EMBL" id="GIY20347.1"/>
    </source>
</evidence>
<reference evidence="1 2" key="1">
    <citation type="submission" date="2021-06" db="EMBL/GenBank/DDBJ databases">
        <title>Caerostris darwini draft genome.</title>
        <authorList>
            <person name="Kono N."/>
            <person name="Arakawa K."/>
        </authorList>
    </citation>
    <scope>NUCLEOTIDE SEQUENCE [LARGE SCALE GENOMIC DNA]</scope>
</reference>
<protein>
    <submittedName>
        <fullName evidence="1">Uncharacterized protein</fullName>
    </submittedName>
</protein>
<sequence>MYILHCEAPLSTAHRKATWLLLVQVIHLHCEAWWMNHLQDGCTLMPNRFRGVLHLSGPAAALAGHVPPDKRAPRHAGHISTPFSRLLMDGVFNVPFRTDGGGRGAARSAPFCGKGVGEVDV</sequence>
<proteinExistence type="predicted"/>
<gene>
    <name evidence="1" type="ORF">CDAR_394221</name>
</gene>
<accession>A0AAV4RG89</accession>
<comment type="caution">
    <text evidence="1">The sequence shown here is derived from an EMBL/GenBank/DDBJ whole genome shotgun (WGS) entry which is preliminary data.</text>
</comment>